<dbReference type="EMBL" id="LXQA010174596">
    <property type="protein sequence ID" value="MCI29735.1"/>
    <property type="molecule type" value="Genomic_DNA"/>
</dbReference>
<sequence length="63" mass="7238">VFGGDGRGGGEGERDGEDEGDEETLWSWICFLADSLVRAIEKYDSGMVCVEKEMKFEEEWWRD</sequence>
<keyword evidence="3" id="KW-1185">Reference proteome</keyword>
<name>A0A392R2G5_9FABA</name>
<organism evidence="2 3">
    <name type="scientific">Trifolium medium</name>
    <dbReference type="NCBI Taxonomy" id="97028"/>
    <lineage>
        <taxon>Eukaryota</taxon>
        <taxon>Viridiplantae</taxon>
        <taxon>Streptophyta</taxon>
        <taxon>Embryophyta</taxon>
        <taxon>Tracheophyta</taxon>
        <taxon>Spermatophyta</taxon>
        <taxon>Magnoliopsida</taxon>
        <taxon>eudicotyledons</taxon>
        <taxon>Gunneridae</taxon>
        <taxon>Pentapetalae</taxon>
        <taxon>rosids</taxon>
        <taxon>fabids</taxon>
        <taxon>Fabales</taxon>
        <taxon>Fabaceae</taxon>
        <taxon>Papilionoideae</taxon>
        <taxon>50 kb inversion clade</taxon>
        <taxon>NPAAA clade</taxon>
        <taxon>Hologalegina</taxon>
        <taxon>IRL clade</taxon>
        <taxon>Trifolieae</taxon>
        <taxon>Trifolium</taxon>
    </lineage>
</organism>
<reference evidence="2 3" key="1">
    <citation type="journal article" date="2018" name="Front. Plant Sci.">
        <title>Red Clover (Trifolium pratense) and Zigzag Clover (T. medium) - A Picture of Genomic Similarities and Differences.</title>
        <authorList>
            <person name="Dluhosova J."/>
            <person name="Istvanek J."/>
            <person name="Nedelnik J."/>
            <person name="Repkova J."/>
        </authorList>
    </citation>
    <scope>NUCLEOTIDE SEQUENCE [LARGE SCALE GENOMIC DNA]</scope>
    <source>
        <strain evidence="3">cv. 10/8</strain>
        <tissue evidence="2">Leaf</tissue>
    </source>
</reference>
<protein>
    <submittedName>
        <fullName evidence="2">Uncharacterized protein</fullName>
    </submittedName>
</protein>
<feature type="non-terminal residue" evidence="2">
    <location>
        <position position="1"/>
    </location>
</feature>
<evidence type="ECO:0000313" key="2">
    <source>
        <dbReference type="EMBL" id="MCI29735.1"/>
    </source>
</evidence>
<comment type="caution">
    <text evidence="2">The sequence shown here is derived from an EMBL/GenBank/DDBJ whole genome shotgun (WGS) entry which is preliminary data.</text>
</comment>
<proteinExistence type="predicted"/>
<dbReference type="AlphaFoldDB" id="A0A392R2G5"/>
<evidence type="ECO:0000313" key="3">
    <source>
        <dbReference type="Proteomes" id="UP000265520"/>
    </source>
</evidence>
<evidence type="ECO:0000256" key="1">
    <source>
        <dbReference type="SAM" id="MobiDB-lite"/>
    </source>
</evidence>
<feature type="region of interest" description="Disordered" evidence="1">
    <location>
        <begin position="1"/>
        <end position="21"/>
    </location>
</feature>
<dbReference type="Proteomes" id="UP000265520">
    <property type="component" value="Unassembled WGS sequence"/>
</dbReference>
<accession>A0A392R2G5</accession>